<protein>
    <submittedName>
        <fullName evidence="1">Uncharacterized protein</fullName>
    </submittedName>
</protein>
<reference evidence="2" key="1">
    <citation type="submission" date="2011-02" db="EMBL/GenBank/DDBJ databases">
        <title>The complete genome of Planctomyces brasiliensis DSM 5305.</title>
        <authorList>
            <person name="Lucas S."/>
            <person name="Copeland A."/>
            <person name="Lapidus A."/>
            <person name="Bruce D."/>
            <person name="Goodwin L."/>
            <person name="Pitluck S."/>
            <person name="Kyrpides N."/>
            <person name="Mavromatis K."/>
            <person name="Pagani I."/>
            <person name="Ivanova N."/>
            <person name="Ovchinnikova G."/>
            <person name="Lu M."/>
            <person name="Detter J.C."/>
            <person name="Han C."/>
            <person name="Land M."/>
            <person name="Hauser L."/>
            <person name="Markowitz V."/>
            <person name="Cheng J.-F."/>
            <person name="Hugenholtz P."/>
            <person name="Woyke T."/>
            <person name="Wu D."/>
            <person name="Tindall B."/>
            <person name="Pomrenke H.G."/>
            <person name="Brambilla E."/>
            <person name="Klenk H.-P."/>
            <person name="Eisen J.A."/>
        </authorList>
    </citation>
    <scope>NUCLEOTIDE SEQUENCE [LARGE SCALE GENOMIC DNA]</scope>
    <source>
        <strain evidence="2">ATCC 49424 / DSM 5305 / JCM 21570 / NBRC 103401 / IFAM 1448</strain>
    </source>
</reference>
<dbReference type="HOGENOM" id="CLU_1748293_0_0_0"/>
<gene>
    <name evidence="1" type="ordered locus">Plabr_0930</name>
</gene>
<dbReference type="RefSeq" id="WP_013627289.1">
    <property type="nucleotide sequence ID" value="NC_015174.1"/>
</dbReference>
<sequence length="149" mass="17647">MAEMLDGLEMWSAGDIAGEFDFGVKRKKNSPLYQKLLEIQSNAKNPSRLVILFGGTPTEESERETFDKAMYDWEDNWSRRSDYHLENDDKTQHWWHLLTEEEQVFLNEEYKQVCRTHYELSKMDREDPFAIEFRYGFNPACESSSDKTA</sequence>
<proteinExistence type="predicted"/>
<dbReference type="OrthoDB" id="9843914at2"/>
<dbReference type="EMBL" id="CP002546">
    <property type="protein sequence ID" value="ADY58551.1"/>
    <property type="molecule type" value="Genomic_DNA"/>
</dbReference>
<name>F0SIG2_RUBBR</name>
<evidence type="ECO:0000313" key="1">
    <source>
        <dbReference type="EMBL" id="ADY58551.1"/>
    </source>
</evidence>
<organism evidence="1 2">
    <name type="scientific">Rubinisphaera brasiliensis (strain ATCC 49424 / DSM 5305 / JCM 21570 / IAM 15109 / NBRC 103401 / IFAM 1448)</name>
    <name type="common">Planctomyces brasiliensis</name>
    <dbReference type="NCBI Taxonomy" id="756272"/>
    <lineage>
        <taxon>Bacteria</taxon>
        <taxon>Pseudomonadati</taxon>
        <taxon>Planctomycetota</taxon>
        <taxon>Planctomycetia</taxon>
        <taxon>Planctomycetales</taxon>
        <taxon>Planctomycetaceae</taxon>
        <taxon>Rubinisphaera</taxon>
    </lineage>
</organism>
<dbReference type="KEGG" id="pbs:Plabr_0930"/>
<keyword evidence="2" id="KW-1185">Reference proteome</keyword>
<dbReference type="AlphaFoldDB" id="F0SIG2"/>
<dbReference type="Proteomes" id="UP000006860">
    <property type="component" value="Chromosome"/>
</dbReference>
<accession>F0SIG2</accession>
<evidence type="ECO:0000313" key="2">
    <source>
        <dbReference type="Proteomes" id="UP000006860"/>
    </source>
</evidence>